<dbReference type="GO" id="GO:0004252">
    <property type="term" value="F:serine-type endopeptidase activity"/>
    <property type="evidence" value="ECO:0007669"/>
    <property type="project" value="InterPro"/>
</dbReference>
<sequence length="234" mass="23913">MALAAGDGVTMVAAAGNENCPFAFYPAAEPTAIAVAATGPENVKAPYSNYGSEIWVAAPGGDLANYGTSGGVLSTVPGGGYAYYQGTSMASPHVAGVVALMLAANPDLTPSQIRLILRGTASDLGAAGWDPYYGYGLVNAEAAVRVARDLLSARFSEFWVRLRQGSTVVAEVQADQGGNFTLENVSAGSYTLEAGNDRDGDGVLGEPGEFYGSSTINVAYTGDLSGIGLNVQPR</sequence>
<dbReference type="RefSeq" id="WP_019551707.1">
    <property type="nucleotide sequence ID" value="NZ_PELL01000101.1"/>
</dbReference>
<dbReference type="AlphaFoldDB" id="A0A430S0F1"/>
<keyword evidence="4" id="KW-0720">Serine protease</keyword>
<gene>
    <name evidence="8" type="ORF">CSW38_04985</name>
    <name evidence="7" type="ORF">CSW47_03255</name>
</gene>
<dbReference type="Proteomes" id="UP000286734">
    <property type="component" value="Unassembled WGS sequence"/>
</dbReference>
<dbReference type="InterPro" id="IPR023828">
    <property type="entry name" value="Peptidase_S8_Ser-AS"/>
</dbReference>
<dbReference type="InterPro" id="IPR000209">
    <property type="entry name" value="Peptidase_S8/S53_dom"/>
</dbReference>
<name>A0A430S0F1_THESC</name>
<dbReference type="EMBL" id="PELP01000068">
    <property type="protein sequence ID" value="RTH06536.1"/>
    <property type="molecule type" value="Genomic_DNA"/>
</dbReference>
<dbReference type="Proteomes" id="UP000287306">
    <property type="component" value="Unassembled WGS sequence"/>
</dbReference>
<dbReference type="EMBL" id="PELY01000118">
    <property type="protein sequence ID" value="RTH26840.1"/>
    <property type="molecule type" value="Genomic_DNA"/>
</dbReference>
<evidence type="ECO:0000256" key="4">
    <source>
        <dbReference type="ARBA" id="ARBA00022825"/>
    </source>
</evidence>
<dbReference type="InterPro" id="IPR036852">
    <property type="entry name" value="Peptidase_S8/S53_dom_sf"/>
</dbReference>
<keyword evidence="2" id="KW-0645">Protease</keyword>
<comment type="caution">
    <text evidence="8">The sequence shown here is derived from an EMBL/GenBank/DDBJ whole genome shotgun (WGS) entry which is preliminary data.</text>
</comment>
<dbReference type="Gene3D" id="3.40.50.200">
    <property type="entry name" value="Peptidase S8/S53 domain"/>
    <property type="match status" value="1"/>
</dbReference>
<dbReference type="PROSITE" id="PS00138">
    <property type="entry name" value="SUBTILASE_SER"/>
    <property type="match status" value="1"/>
</dbReference>
<dbReference type="PANTHER" id="PTHR43806">
    <property type="entry name" value="PEPTIDASE S8"/>
    <property type="match status" value="1"/>
</dbReference>
<organism evidence="8 10">
    <name type="scientific">Thermus scotoductus</name>
    <dbReference type="NCBI Taxonomy" id="37636"/>
    <lineage>
        <taxon>Bacteria</taxon>
        <taxon>Thermotogati</taxon>
        <taxon>Deinococcota</taxon>
        <taxon>Deinococci</taxon>
        <taxon>Thermales</taxon>
        <taxon>Thermaceae</taxon>
        <taxon>Thermus</taxon>
    </lineage>
</organism>
<feature type="domain" description="Peptidase S8/S53" evidence="6">
    <location>
        <begin position="6"/>
        <end position="136"/>
    </location>
</feature>
<evidence type="ECO:0000256" key="2">
    <source>
        <dbReference type="ARBA" id="ARBA00022670"/>
    </source>
</evidence>
<dbReference type="SUPFAM" id="SSF49478">
    <property type="entry name" value="Cna protein B-type domain"/>
    <property type="match status" value="1"/>
</dbReference>
<accession>A0A430S0F1</accession>
<evidence type="ECO:0000256" key="1">
    <source>
        <dbReference type="ARBA" id="ARBA00011073"/>
    </source>
</evidence>
<evidence type="ECO:0000313" key="10">
    <source>
        <dbReference type="Proteomes" id="UP000287306"/>
    </source>
</evidence>
<evidence type="ECO:0000256" key="3">
    <source>
        <dbReference type="ARBA" id="ARBA00022801"/>
    </source>
</evidence>
<evidence type="ECO:0000259" key="6">
    <source>
        <dbReference type="Pfam" id="PF00082"/>
    </source>
</evidence>
<dbReference type="PROSITE" id="PS51892">
    <property type="entry name" value="SUBTILASE"/>
    <property type="match status" value="1"/>
</dbReference>
<evidence type="ECO:0000313" key="8">
    <source>
        <dbReference type="EMBL" id="RTH26840.1"/>
    </source>
</evidence>
<dbReference type="PANTHER" id="PTHR43806:SF11">
    <property type="entry name" value="CEREVISIN-RELATED"/>
    <property type="match status" value="1"/>
</dbReference>
<dbReference type="SUPFAM" id="SSF52743">
    <property type="entry name" value="Subtilisin-like"/>
    <property type="match status" value="1"/>
</dbReference>
<evidence type="ECO:0000313" key="7">
    <source>
        <dbReference type="EMBL" id="RTH06536.1"/>
    </source>
</evidence>
<dbReference type="GeneID" id="93868002"/>
<keyword evidence="3" id="KW-0378">Hydrolase</keyword>
<dbReference type="GO" id="GO:0006508">
    <property type="term" value="P:proteolysis"/>
    <property type="evidence" value="ECO:0007669"/>
    <property type="project" value="UniProtKB-KW"/>
</dbReference>
<reference evidence="9 10" key="1">
    <citation type="journal article" date="2019" name="Extremophiles">
        <title>Biogeography of thermophiles and predominance of Thermus scotoductus in domestic water heaters.</title>
        <authorList>
            <person name="Wilpiszeski R.L."/>
            <person name="Zhang Z."/>
            <person name="House C.H."/>
        </authorList>
    </citation>
    <scope>NUCLEOTIDE SEQUENCE [LARGE SCALE GENOMIC DNA]</scope>
    <source>
        <strain evidence="8 10">25_S25</strain>
        <strain evidence="7 9">34_S34</strain>
    </source>
</reference>
<proteinExistence type="inferred from homology"/>
<dbReference type="Pfam" id="PF00082">
    <property type="entry name" value="Peptidase_S8"/>
    <property type="match status" value="1"/>
</dbReference>
<protein>
    <recommendedName>
        <fullName evidence="6">Peptidase S8/S53 domain-containing protein</fullName>
    </recommendedName>
</protein>
<comment type="similarity">
    <text evidence="1 5">Belongs to the peptidase S8 family.</text>
</comment>
<evidence type="ECO:0000256" key="5">
    <source>
        <dbReference type="PROSITE-ProRule" id="PRU01240"/>
    </source>
</evidence>
<comment type="caution">
    <text evidence="5">Lacks conserved residue(s) required for the propagation of feature annotation.</text>
</comment>
<dbReference type="InterPro" id="IPR050131">
    <property type="entry name" value="Peptidase_S8_subtilisin-like"/>
</dbReference>
<evidence type="ECO:0000313" key="9">
    <source>
        <dbReference type="Proteomes" id="UP000286734"/>
    </source>
</evidence>